<dbReference type="OrthoDB" id="9780707at2"/>
<dbReference type="KEGG" id="cpas:Clopa_1216"/>
<evidence type="ECO:0000256" key="5">
    <source>
        <dbReference type="ARBA" id="ARBA00022691"/>
    </source>
</evidence>
<evidence type="ECO:0000256" key="1">
    <source>
        <dbReference type="ARBA" id="ARBA00004953"/>
    </source>
</evidence>
<dbReference type="InterPro" id="IPR020596">
    <property type="entry name" value="rRNA_Ade_Mease_Trfase_CS"/>
</dbReference>
<evidence type="ECO:0000313" key="7">
    <source>
        <dbReference type="EMBL" id="AGK96206.1"/>
    </source>
</evidence>
<keyword evidence="8" id="KW-1185">Reference proteome</keyword>
<dbReference type="eggNOG" id="COG2242">
    <property type="taxonomic scope" value="Bacteria"/>
</dbReference>
<evidence type="ECO:0000256" key="3">
    <source>
        <dbReference type="ARBA" id="ARBA00022603"/>
    </source>
</evidence>
<keyword evidence="2" id="KW-0169">Cobalamin biosynthesis</keyword>
<evidence type="ECO:0000259" key="6">
    <source>
        <dbReference type="Pfam" id="PF13847"/>
    </source>
</evidence>
<dbReference type="AlphaFoldDB" id="R4K384"/>
<protein>
    <submittedName>
        <fullName evidence="7">Precorrin-6Y C5,15-methyltransferase (Decarboxylating), CbiT subunit</fullName>
        <ecNumber evidence="7">2.1.1.196</ecNumber>
    </submittedName>
</protein>
<dbReference type="UniPathway" id="UPA00148"/>
<dbReference type="InterPro" id="IPR014008">
    <property type="entry name" value="Cbl_synth_MTase_CbiT"/>
</dbReference>
<keyword evidence="5" id="KW-0949">S-adenosyl-L-methionine</keyword>
<dbReference type="InterPro" id="IPR025714">
    <property type="entry name" value="Methyltranfer_dom"/>
</dbReference>
<dbReference type="Proteomes" id="UP000013523">
    <property type="component" value="Chromosome"/>
</dbReference>
<dbReference type="CDD" id="cd02440">
    <property type="entry name" value="AdoMet_MTases"/>
    <property type="match status" value="1"/>
</dbReference>
<dbReference type="Pfam" id="PF13847">
    <property type="entry name" value="Methyltransf_31"/>
    <property type="match status" value="1"/>
</dbReference>
<proteinExistence type="predicted"/>
<reference evidence="7 8" key="1">
    <citation type="submission" date="2012-01" db="EMBL/GenBank/DDBJ databases">
        <title>Complete sequence of chromosome of Clostridium pasteurianum BC1.</title>
        <authorList>
            <consortium name="US DOE Joint Genome Institute"/>
            <person name="Lucas S."/>
            <person name="Han J."/>
            <person name="Lapidus A."/>
            <person name="Cheng J.-F."/>
            <person name="Goodwin L."/>
            <person name="Pitluck S."/>
            <person name="Peters L."/>
            <person name="Mikhailova N."/>
            <person name="Teshima H."/>
            <person name="Detter J.C."/>
            <person name="Han C."/>
            <person name="Tapia R."/>
            <person name="Land M."/>
            <person name="Hauser L."/>
            <person name="Kyrpides N."/>
            <person name="Ivanova N."/>
            <person name="Pagani I."/>
            <person name="Dunn J."/>
            <person name="Taghavi S."/>
            <person name="Francis A."/>
            <person name="van der Lelie D."/>
            <person name="Woyke T."/>
        </authorList>
    </citation>
    <scope>NUCLEOTIDE SEQUENCE [LARGE SCALE GENOMIC DNA]</scope>
    <source>
        <strain evidence="7 8">BC1</strain>
    </source>
</reference>
<dbReference type="PATRIC" id="fig|86416.3.peg.1216"/>
<keyword evidence="3 7" id="KW-0489">Methyltransferase</keyword>
<accession>R4K384</accession>
<dbReference type="Gene3D" id="3.40.50.150">
    <property type="entry name" value="Vaccinia Virus protein VP39"/>
    <property type="match status" value="1"/>
</dbReference>
<comment type="pathway">
    <text evidence="1">Cofactor biosynthesis; adenosylcobalamin biosynthesis.</text>
</comment>
<organism evidence="7 8">
    <name type="scientific">Clostridium pasteurianum BC1</name>
    <dbReference type="NCBI Taxonomy" id="86416"/>
    <lineage>
        <taxon>Bacteria</taxon>
        <taxon>Bacillati</taxon>
        <taxon>Bacillota</taxon>
        <taxon>Clostridia</taxon>
        <taxon>Eubacteriales</taxon>
        <taxon>Clostridiaceae</taxon>
        <taxon>Clostridium</taxon>
    </lineage>
</organism>
<dbReference type="RefSeq" id="WP_015614529.1">
    <property type="nucleotide sequence ID" value="NC_021182.1"/>
</dbReference>
<dbReference type="HOGENOM" id="CLU_094143_0_0_9"/>
<dbReference type="PANTHER" id="PTHR43182:SF1">
    <property type="entry name" value="COBALT-PRECORRIN-7 C(5)-METHYLTRANSFERASE"/>
    <property type="match status" value="1"/>
</dbReference>
<dbReference type="EC" id="2.1.1.196" evidence="7"/>
<evidence type="ECO:0000256" key="2">
    <source>
        <dbReference type="ARBA" id="ARBA00022573"/>
    </source>
</evidence>
<dbReference type="GO" id="GO:0009236">
    <property type="term" value="P:cobalamin biosynthetic process"/>
    <property type="evidence" value="ECO:0007669"/>
    <property type="project" value="UniProtKB-UniPathway"/>
</dbReference>
<keyword evidence="4 7" id="KW-0808">Transferase</keyword>
<dbReference type="EMBL" id="CP003261">
    <property type="protein sequence ID" value="AGK96206.1"/>
    <property type="molecule type" value="Genomic_DNA"/>
</dbReference>
<dbReference type="PANTHER" id="PTHR43182">
    <property type="entry name" value="COBALT-PRECORRIN-6B C(15)-METHYLTRANSFERASE (DECARBOXYLATING)"/>
    <property type="match status" value="1"/>
</dbReference>
<name>R4K384_CLOPA</name>
<evidence type="ECO:0000256" key="4">
    <source>
        <dbReference type="ARBA" id="ARBA00022679"/>
    </source>
</evidence>
<dbReference type="GO" id="GO:0000179">
    <property type="term" value="F:rRNA (adenine-N6,N6-)-dimethyltransferase activity"/>
    <property type="evidence" value="ECO:0007669"/>
    <property type="project" value="InterPro"/>
</dbReference>
<dbReference type="GO" id="GO:0008276">
    <property type="term" value="F:protein methyltransferase activity"/>
    <property type="evidence" value="ECO:0007669"/>
    <property type="project" value="InterPro"/>
</dbReference>
<gene>
    <name evidence="7" type="ORF">Clopa_1216</name>
</gene>
<dbReference type="InterPro" id="IPR029063">
    <property type="entry name" value="SAM-dependent_MTases_sf"/>
</dbReference>
<feature type="domain" description="Methyltransferase" evidence="6">
    <location>
        <begin position="32"/>
        <end position="108"/>
    </location>
</feature>
<dbReference type="SUPFAM" id="SSF53335">
    <property type="entry name" value="S-adenosyl-L-methionine-dependent methyltransferases"/>
    <property type="match status" value="1"/>
</dbReference>
<dbReference type="NCBIfam" id="TIGR02469">
    <property type="entry name" value="CbiT"/>
    <property type="match status" value="1"/>
</dbReference>
<dbReference type="PROSITE" id="PS01131">
    <property type="entry name" value="RRNA_A_DIMETH"/>
    <property type="match status" value="1"/>
</dbReference>
<dbReference type="InterPro" id="IPR050714">
    <property type="entry name" value="Cobalamin_biosynth_MTase"/>
</dbReference>
<dbReference type="STRING" id="86416.Clopa_1216"/>
<evidence type="ECO:0000313" key="8">
    <source>
        <dbReference type="Proteomes" id="UP000013523"/>
    </source>
</evidence>
<sequence length="188" mass="20857">MRYIRDEEFIRGKTPMTKEEIRILSISKLNLEKDFKVMDVGAGTGSVSVQMSKICYEGQITAVERDKEAIDLIEKNKEKFSAHNISIIEGEALKAVNSIQGEFDAIFIGGSGGNIEDIITSYGGKLKQGKNMVLNFITIDNVYRAMHTLRNLEYDIDLIQVAVSKGKGKSGMLVAINPIFIVTAVKKH</sequence>